<dbReference type="EMBL" id="QPIW01000015">
    <property type="protein sequence ID" value="RDB04545.1"/>
    <property type="molecule type" value="Genomic_DNA"/>
</dbReference>
<dbReference type="InterPro" id="IPR013325">
    <property type="entry name" value="RNA_pol_sigma_r2"/>
</dbReference>
<dbReference type="Pfam" id="PF08281">
    <property type="entry name" value="Sigma70_r4_2"/>
    <property type="match status" value="1"/>
</dbReference>
<dbReference type="Gene3D" id="1.10.1740.10">
    <property type="match status" value="1"/>
</dbReference>
<evidence type="ECO:0000259" key="6">
    <source>
        <dbReference type="Pfam" id="PF08281"/>
    </source>
</evidence>
<dbReference type="InterPro" id="IPR014284">
    <property type="entry name" value="RNA_pol_sigma-70_dom"/>
</dbReference>
<dbReference type="CDD" id="cd06171">
    <property type="entry name" value="Sigma70_r4"/>
    <property type="match status" value="1"/>
</dbReference>
<comment type="caution">
    <text evidence="7">The sequence shown here is derived from an EMBL/GenBank/DDBJ whole genome shotgun (WGS) entry which is preliminary data.</text>
</comment>
<reference evidence="7 8" key="1">
    <citation type="submission" date="2018-07" db="EMBL/GenBank/DDBJ databases">
        <title>Genome analysis of Runella aurantiaca.</title>
        <authorList>
            <person name="Yang X."/>
        </authorList>
    </citation>
    <scope>NUCLEOTIDE SEQUENCE [LARGE SCALE GENOMIC DNA]</scope>
    <source>
        <strain evidence="7 8">YX9</strain>
    </source>
</reference>
<dbReference type="InterPro" id="IPR007627">
    <property type="entry name" value="RNA_pol_sigma70_r2"/>
</dbReference>
<accession>A0A369I8G7</accession>
<dbReference type="GO" id="GO:0016987">
    <property type="term" value="F:sigma factor activity"/>
    <property type="evidence" value="ECO:0007669"/>
    <property type="project" value="UniProtKB-KW"/>
</dbReference>
<dbReference type="InterPro" id="IPR039425">
    <property type="entry name" value="RNA_pol_sigma-70-like"/>
</dbReference>
<evidence type="ECO:0000256" key="2">
    <source>
        <dbReference type="ARBA" id="ARBA00023015"/>
    </source>
</evidence>
<comment type="similarity">
    <text evidence="1">Belongs to the sigma-70 factor family. ECF subfamily.</text>
</comment>
<dbReference type="Proteomes" id="UP000253141">
    <property type="component" value="Unassembled WGS sequence"/>
</dbReference>
<dbReference type="SUPFAM" id="SSF88946">
    <property type="entry name" value="Sigma2 domain of RNA polymerase sigma factors"/>
    <property type="match status" value="1"/>
</dbReference>
<dbReference type="NCBIfam" id="TIGR02937">
    <property type="entry name" value="sigma70-ECF"/>
    <property type="match status" value="1"/>
</dbReference>
<dbReference type="PANTHER" id="PTHR43133:SF51">
    <property type="entry name" value="RNA POLYMERASE SIGMA FACTOR"/>
    <property type="match status" value="1"/>
</dbReference>
<name>A0A369I8G7_9BACT</name>
<evidence type="ECO:0000256" key="3">
    <source>
        <dbReference type="ARBA" id="ARBA00023082"/>
    </source>
</evidence>
<evidence type="ECO:0000256" key="4">
    <source>
        <dbReference type="ARBA" id="ARBA00023163"/>
    </source>
</evidence>
<keyword evidence="2" id="KW-0805">Transcription regulation</keyword>
<protein>
    <submittedName>
        <fullName evidence="7">RNA polymerase sigma factor</fullName>
    </submittedName>
</protein>
<proteinExistence type="inferred from homology"/>
<dbReference type="PANTHER" id="PTHR43133">
    <property type="entry name" value="RNA POLYMERASE ECF-TYPE SIGMA FACTO"/>
    <property type="match status" value="1"/>
</dbReference>
<feature type="domain" description="RNA polymerase sigma factor 70 region 4 type 2" evidence="6">
    <location>
        <begin position="155"/>
        <end position="205"/>
    </location>
</feature>
<dbReference type="SUPFAM" id="SSF88659">
    <property type="entry name" value="Sigma3 and sigma4 domains of RNA polymerase sigma factors"/>
    <property type="match status" value="1"/>
</dbReference>
<evidence type="ECO:0000256" key="1">
    <source>
        <dbReference type="ARBA" id="ARBA00010641"/>
    </source>
</evidence>
<sequence>MLNSTKNCNLSFSFALQVQIVLRLKATSSDFKEFDTNDPQVFGKIYDVFYPKIFGYAFRRVGDYDIARDVAAETFLKAFLNIKKYRFEGHSISAWLYKIATNEINLFFRSQKYRPDLFGQLSEEMLSDRELMAVFEKERMDTERQMEEYEAFTEVQKHLKTLPVKYQEVIALKYFEEKTLLEISAILDKPEGTVKSLLSRGLEQLRQKFE</sequence>
<organism evidence="7 8">
    <name type="scientific">Runella aurantiaca</name>
    <dbReference type="NCBI Taxonomy" id="2282308"/>
    <lineage>
        <taxon>Bacteria</taxon>
        <taxon>Pseudomonadati</taxon>
        <taxon>Bacteroidota</taxon>
        <taxon>Cytophagia</taxon>
        <taxon>Cytophagales</taxon>
        <taxon>Spirosomataceae</taxon>
        <taxon>Runella</taxon>
    </lineage>
</organism>
<dbReference type="InterPro" id="IPR036388">
    <property type="entry name" value="WH-like_DNA-bd_sf"/>
</dbReference>
<gene>
    <name evidence="7" type="ORF">DVG78_17805</name>
</gene>
<dbReference type="GO" id="GO:0003677">
    <property type="term" value="F:DNA binding"/>
    <property type="evidence" value="ECO:0007669"/>
    <property type="project" value="InterPro"/>
</dbReference>
<keyword evidence="8" id="KW-1185">Reference proteome</keyword>
<feature type="domain" description="RNA polymerase sigma-70 region 2" evidence="5">
    <location>
        <begin position="46"/>
        <end position="112"/>
    </location>
</feature>
<evidence type="ECO:0000259" key="5">
    <source>
        <dbReference type="Pfam" id="PF04542"/>
    </source>
</evidence>
<dbReference type="Gene3D" id="1.10.10.10">
    <property type="entry name" value="Winged helix-like DNA-binding domain superfamily/Winged helix DNA-binding domain"/>
    <property type="match status" value="1"/>
</dbReference>
<dbReference type="AlphaFoldDB" id="A0A369I8G7"/>
<dbReference type="InterPro" id="IPR013324">
    <property type="entry name" value="RNA_pol_sigma_r3/r4-like"/>
</dbReference>
<dbReference type="Pfam" id="PF04542">
    <property type="entry name" value="Sigma70_r2"/>
    <property type="match status" value="1"/>
</dbReference>
<dbReference type="GO" id="GO:0006352">
    <property type="term" value="P:DNA-templated transcription initiation"/>
    <property type="evidence" value="ECO:0007669"/>
    <property type="project" value="InterPro"/>
</dbReference>
<keyword evidence="3" id="KW-0731">Sigma factor</keyword>
<dbReference type="InterPro" id="IPR013249">
    <property type="entry name" value="RNA_pol_sigma70_r4_t2"/>
</dbReference>
<keyword evidence="4" id="KW-0804">Transcription</keyword>
<evidence type="ECO:0000313" key="7">
    <source>
        <dbReference type="EMBL" id="RDB04545.1"/>
    </source>
</evidence>
<evidence type="ECO:0000313" key="8">
    <source>
        <dbReference type="Proteomes" id="UP000253141"/>
    </source>
</evidence>